<dbReference type="InterPro" id="IPR029058">
    <property type="entry name" value="AB_hydrolase_fold"/>
</dbReference>
<dbReference type="RefSeq" id="WP_412707437.1">
    <property type="nucleotide sequence ID" value="NZ_BAABMM010000002.1"/>
</dbReference>
<dbReference type="SUPFAM" id="SSF53474">
    <property type="entry name" value="alpha/beta-Hydrolases"/>
    <property type="match status" value="1"/>
</dbReference>
<protein>
    <recommendedName>
        <fullName evidence="3">Fungal lipase-like domain-containing protein</fullName>
    </recommendedName>
</protein>
<keyword evidence="2" id="KW-1185">Reference proteome</keyword>
<organism evidence="1 2">
    <name type="scientific">Candidatus Rickettsia kedanie</name>
    <dbReference type="NCBI Taxonomy" id="3115352"/>
    <lineage>
        <taxon>Bacteria</taxon>
        <taxon>Pseudomonadati</taxon>
        <taxon>Pseudomonadota</taxon>
        <taxon>Alphaproteobacteria</taxon>
        <taxon>Rickettsiales</taxon>
        <taxon>Rickettsiaceae</taxon>
        <taxon>Rickettsieae</taxon>
        <taxon>Rickettsia</taxon>
        <taxon>spotted fever group</taxon>
    </lineage>
</organism>
<reference evidence="1 2" key="1">
    <citation type="journal article" date="2024" name="Microbiol. Immunol.">
        <title>Discovery of a novel spotted fever group Rickettsia, 'Candidatus Rickettsia kedanie,' in unfed larval chigger mites, Leptotrombidium scutellare.</title>
        <authorList>
            <person name="Ogawa M."/>
            <person name="Matsutani M."/>
            <person name="Katayama T."/>
            <person name="Takada N."/>
            <person name="Noda S."/>
            <person name="Takahashi M."/>
            <person name="Kageyama D."/>
            <person name="Hanaoka N."/>
            <person name="Ebihara H."/>
        </authorList>
    </citation>
    <scope>NUCLEOTIDE SEQUENCE [LARGE SCALE GENOMIC DNA]</scope>
    <source>
        <strain evidence="1 2">KNCP2-13</strain>
    </source>
</reference>
<dbReference type="Gene3D" id="3.40.50.1820">
    <property type="entry name" value="alpha/beta hydrolase"/>
    <property type="match status" value="1"/>
</dbReference>
<evidence type="ECO:0000313" key="2">
    <source>
        <dbReference type="Proteomes" id="UP001628124"/>
    </source>
</evidence>
<gene>
    <name evidence="1" type="ORF">KNCP2_00130</name>
</gene>
<proteinExistence type="predicted"/>
<name>A0ABP9TSK2_9RICK</name>
<dbReference type="Proteomes" id="UP001628124">
    <property type="component" value="Unassembled WGS sequence"/>
</dbReference>
<evidence type="ECO:0008006" key="3">
    <source>
        <dbReference type="Google" id="ProtNLM"/>
    </source>
</evidence>
<accession>A0ABP9TSK2</accession>
<evidence type="ECO:0000313" key="1">
    <source>
        <dbReference type="EMBL" id="GAA5251725.1"/>
    </source>
</evidence>
<sequence>MLKTNSLLKAHFKSVLGGQIVAQQAAAYAATGEITKYAEGNNYNLSFTGHSLGTWLAELSLYFAHRDFHYPKAKAITFDSQGLTTENLQPQMHSHETTFDVKNLNITTYLAAPNFVNVCNLHINKAYRLFPTITPKHTGKIINILNKTPIIKNYTPLLDGVLSLSGYLLDPILGIPKPVSR</sequence>
<comment type="caution">
    <text evidence="1">The sequence shown here is derived from an EMBL/GenBank/DDBJ whole genome shotgun (WGS) entry which is preliminary data.</text>
</comment>
<dbReference type="EMBL" id="BAABMM010000002">
    <property type="protein sequence ID" value="GAA5251725.1"/>
    <property type="molecule type" value="Genomic_DNA"/>
</dbReference>